<protein>
    <submittedName>
        <fullName evidence="7">Phytoene dehydrogenase</fullName>
    </submittedName>
</protein>
<evidence type="ECO:0000256" key="2">
    <source>
        <dbReference type="ARBA" id="ARBA00006046"/>
    </source>
</evidence>
<keyword evidence="4 5" id="KW-0560">Oxidoreductase</keyword>
<keyword evidence="8" id="KW-1185">Reference proteome</keyword>
<dbReference type="PROSITE" id="PS51257">
    <property type="entry name" value="PROKAR_LIPOPROTEIN"/>
    <property type="match status" value="1"/>
</dbReference>
<dbReference type="RefSeq" id="WP_098194155.1">
    <property type="nucleotide sequence ID" value="NZ_CP023777.1"/>
</dbReference>
<evidence type="ECO:0000256" key="5">
    <source>
        <dbReference type="RuleBase" id="RU362075"/>
    </source>
</evidence>
<gene>
    <name evidence="7" type="ORF">COR50_11715</name>
</gene>
<evidence type="ECO:0000313" key="8">
    <source>
        <dbReference type="Proteomes" id="UP000220133"/>
    </source>
</evidence>
<dbReference type="GO" id="GO:0016491">
    <property type="term" value="F:oxidoreductase activity"/>
    <property type="evidence" value="ECO:0007669"/>
    <property type="project" value="UniProtKB-KW"/>
</dbReference>
<organism evidence="7 8">
    <name type="scientific">Chitinophaga caeni</name>
    <dbReference type="NCBI Taxonomy" id="2029983"/>
    <lineage>
        <taxon>Bacteria</taxon>
        <taxon>Pseudomonadati</taxon>
        <taxon>Bacteroidota</taxon>
        <taxon>Chitinophagia</taxon>
        <taxon>Chitinophagales</taxon>
        <taxon>Chitinophagaceae</taxon>
        <taxon>Chitinophaga</taxon>
    </lineage>
</organism>
<name>A0A291QUY7_9BACT</name>
<comment type="pathway">
    <text evidence="1 5">Carotenoid biosynthesis.</text>
</comment>
<dbReference type="SUPFAM" id="SSF51905">
    <property type="entry name" value="FAD/NAD(P)-binding domain"/>
    <property type="match status" value="1"/>
</dbReference>
<dbReference type="AlphaFoldDB" id="A0A291QUY7"/>
<accession>A0A291QUY7</accession>
<dbReference type="OrthoDB" id="9774675at2"/>
<evidence type="ECO:0000256" key="1">
    <source>
        <dbReference type="ARBA" id="ARBA00004829"/>
    </source>
</evidence>
<evidence type="ECO:0000259" key="6">
    <source>
        <dbReference type="Pfam" id="PF01593"/>
    </source>
</evidence>
<dbReference type="PANTHER" id="PTHR43734">
    <property type="entry name" value="PHYTOENE DESATURASE"/>
    <property type="match status" value="1"/>
</dbReference>
<dbReference type="PRINTS" id="PR00419">
    <property type="entry name" value="ADXRDTASE"/>
</dbReference>
<keyword evidence="3 5" id="KW-0125">Carotenoid biosynthesis</keyword>
<dbReference type="Gene3D" id="3.50.50.60">
    <property type="entry name" value="FAD/NAD(P)-binding domain"/>
    <property type="match status" value="2"/>
</dbReference>
<evidence type="ECO:0000256" key="3">
    <source>
        <dbReference type="ARBA" id="ARBA00022746"/>
    </source>
</evidence>
<comment type="similarity">
    <text evidence="2 5">Belongs to the carotenoid/retinoid oxidoreductase family.</text>
</comment>
<dbReference type="Proteomes" id="UP000220133">
    <property type="component" value="Chromosome"/>
</dbReference>
<dbReference type="PANTHER" id="PTHR43734:SF1">
    <property type="entry name" value="PHYTOENE DESATURASE"/>
    <property type="match status" value="1"/>
</dbReference>
<evidence type="ECO:0000313" key="7">
    <source>
        <dbReference type="EMBL" id="ATL47778.1"/>
    </source>
</evidence>
<sequence>MDKVIVIGAGFSGLAAACCLAAEGIEVTVLEKHDQAGGRARQLKSEGFTFDMGPSWYWMPGVFERFFNRFGKKTTDYYTLKRLSPSYRVAWEDGNMDIPSGYAELRKLFESVEKGSARKLDKFLDGAAKKYAIGMERLAYQPALSLKEFVDKDVIRSLLQLDLFNSMSKHIGKYFNDPKLRQILSFPVLFLGAMPDHIPALYSLMNYADIKLGTWYPVEGGMYSIVKAMQSLATSLGVAFEFQQDVAAFEFVGNKVTNVVTTAGKHWEADGVVATADYHFIEQELLPPSYRTYSDSYWTKRDMAPSCLLYYIGLNKKLPGLQHHSLFFDAPFDQHAADIYKSPKWPDDPLFYACCTSVSDETVAPPGCENLFLLIPVAPGLSGDTVELREFYFKKIIKRMEKHLQTSIMPHIIFQQHYATSNFMQDYNAFKGNAYGLANTLTQTALLKPSLRSRKVKNLVYAGQLTVPGPGVPPAIISGEIAAGEILKTLASKNAMMI</sequence>
<dbReference type="InterPro" id="IPR036188">
    <property type="entry name" value="FAD/NAD-bd_sf"/>
</dbReference>
<reference evidence="7 8" key="1">
    <citation type="submission" date="2017-10" db="EMBL/GenBank/DDBJ databases">
        <title>Paenichitinophaga pekingensis gen. nov., sp. nov., isolated from activated sludge.</title>
        <authorList>
            <person name="Jin D."/>
            <person name="Kong X."/>
            <person name="Deng Y."/>
            <person name="Bai Z."/>
        </authorList>
    </citation>
    <scope>NUCLEOTIDE SEQUENCE [LARGE SCALE GENOMIC DNA]</scope>
    <source>
        <strain evidence="7 8">13</strain>
    </source>
</reference>
<dbReference type="KEGG" id="cbae:COR50_11715"/>
<dbReference type="InterPro" id="IPR002937">
    <property type="entry name" value="Amino_oxidase"/>
</dbReference>
<evidence type="ECO:0000256" key="4">
    <source>
        <dbReference type="ARBA" id="ARBA00023002"/>
    </source>
</evidence>
<dbReference type="NCBIfam" id="TIGR02734">
    <property type="entry name" value="crtI_fam"/>
    <property type="match status" value="1"/>
</dbReference>
<feature type="domain" description="Amine oxidase" evidence="6">
    <location>
        <begin position="11"/>
        <end position="487"/>
    </location>
</feature>
<proteinExistence type="inferred from homology"/>
<dbReference type="InterPro" id="IPR014105">
    <property type="entry name" value="Carotenoid/retinoid_OxRdtase"/>
</dbReference>
<dbReference type="Pfam" id="PF01593">
    <property type="entry name" value="Amino_oxidase"/>
    <property type="match status" value="1"/>
</dbReference>
<dbReference type="EMBL" id="CP023777">
    <property type="protein sequence ID" value="ATL47778.1"/>
    <property type="molecule type" value="Genomic_DNA"/>
</dbReference>
<dbReference type="GO" id="GO:0016117">
    <property type="term" value="P:carotenoid biosynthetic process"/>
    <property type="evidence" value="ECO:0007669"/>
    <property type="project" value="UniProtKB-KW"/>
</dbReference>